<evidence type="ECO:0000313" key="3">
    <source>
        <dbReference type="EMBL" id="AKU97441.1"/>
    </source>
</evidence>
<keyword evidence="2" id="KW-0732">Signal</keyword>
<accession>A0A0K1PVN7</accession>
<dbReference type="Pfam" id="PF13540">
    <property type="entry name" value="RCC1_2"/>
    <property type="match status" value="1"/>
</dbReference>
<feature type="signal peptide" evidence="2">
    <location>
        <begin position="1"/>
        <end position="20"/>
    </location>
</feature>
<evidence type="ECO:0000256" key="2">
    <source>
        <dbReference type="SAM" id="SignalP"/>
    </source>
</evidence>
<sequence length="453" mass="46802">MKRLFLLGAAPISAAFVLVACSDDGSTPRFDTPSSDAAVESSANLPDTAPPVSDAGSDVIVDAQAPFDGSDEPVVCNTQPCVTQLVGGGSHFCALLEDKTVRCWGSGYIAFGTYDGGTYTDKPTPIDMGLTGVVQLAAGNGTTCARFGDGSIGCWGSNQGNELGHEPPGSDYVPHDFAKITRDGIPLTGFRHVAVGSFGLVFAVKEDGTVWSWGDNGSLGLARSAEQGPYMAPGPATDLAGIQVRTAGGFSSSNYRSMAYAVAEDGRLYQWGNEAQLVKYPGIVPMPMAGLENVSSVSMIAANACAVANGKLMCWGNDGRLACSGVKDPIFEPLEIRTHGEGRAQQVSVSYSNVCVRKTNGTIECCGSDGYGQLATGVPNTATPNAGDPLQPLLSEAKGFSGHAVHVWVGARTVCALMQGGSVQCVGGNDQGGLGQGTIDQERHTTAVVVKFD</sequence>
<feature type="region of interest" description="Disordered" evidence="1">
    <location>
        <begin position="29"/>
        <end position="56"/>
    </location>
</feature>
<reference evidence="3 4" key="1">
    <citation type="submission" date="2015-08" db="EMBL/GenBank/DDBJ databases">
        <authorList>
            <person name="Babu N.S."/>
            <person name="Beckwith C.J."/>
            <person name="Beseler K.G."/>
            <person name="Brison A."/>
            <person name="Carone J.V."/>
            <person name="Caskin T.P."/>
            <person name="Diamond M."/>
            <person name="Durham M.E."/>
            <person name="Foxe J.M."/>
            <person name="Go M."/>
            <person name="Henderson B.A."/>
            <person name="Jones I.B."/>
            <person name="McGettigan J.A."/>
            <person name="Micheletti S.J."/>
            <person name="Nasrallah M.E."/>
            <person name="Ortiz D."/>
            <person name="Piller C.R."/>
            <person name="Privatt S.R."/>
            <person name="Schneider S.L."/>
            <person name="Sharp S."/>
            <person name="Smith T.C."/>
            <person name="Stanton J.D."/>
            <person name="Ullery H.E."/>
            <person name="Wilson R.J."/>
            <person name="Serrano M.G."/>
            <person name="Buck G."/>
            <person name="Lee V."/>
            <person name="Wang Y."/>
            <person name="Carvalho R."/>
            <person name="Voegtly L."/>
            <person name="Shi R."/>
            <person name="Duckworth R."/>
            <person name="Johnson A."/>
            <person name="Loviza R."/>
            <person name="Walstead R."/>
            <person name="Shah Z."/>
            <person name="Kiflezghi M."/>
            <person name="Wade K."/>
            <person name="Ball S.L."/>
            <person name="Bradley K.W."/>
            <person name="Asai D.J."/>
            <person name="Bowman C.A."/>
            <person name="Russell D.A."/>
            <person name="Pope W.H."/>
            <person name="Jacobs-Sera D."/>
            <person name="Hendrix R.W."/>
            <person name="Hatfull G.F."/>
        </authorList>
    </citation>
    <scope>NUCLEOTIDE SEQUENCE [LARGE SCALE GENOMIC DNA]</scope>
    <source>
        <strain evidence="3 4">DSM 27648</strain>
    </source>
</reference>
<dbReference type="Gene3D" id="2.130.10.30">
    <property type="entry name" value="Regulator of chromosome condensation 1/beta-lactamase-inhibitor protein II"/>
    <property type="match status" value="2"/>
</dbReference>
<dbReference type="Proteomes" id="UP000064967">
    <property type="component" value="Chromosome"/>
</dbReference>
<evidence type="ECO:0000256" key="1">
    <source>
        <dbReference type="SAM" id="MobiDB-lite"/>
    </source>
</evidence>
<proteinExistence type="predicted"/>
<protein>
    <recommendedName>
        <fullName evidence="5">BNR repeat domain protein</fullName>
    </recommendedName>
</protein>
<organism evidence="3 4">
    <name type="scientific">Labilithrix luteola</name>
    <dbReference type="NCBI Taxonomy" id="1391654"/>
    <lineage>
        <taxon>Bacteria</taxon>
        <taxon>Pseudomonadati</taxon>
        <taxon>Myxococcota</taxon>
        <taxon>Polyangia</taxon>
        <taxon>Polyangiales</taxon>
        <taxon>Labilitrichaceae</taxon>
        <taxon>Labilithrix</taxon>
    </lineage>
</organism>
<keyword evidence="4" id="KW-1185">Reference proteome</keyword>
<gene>
    <name evidence="3" type="ORF">AKJ09_04105</name>
</gene>
<dbReference type="OrthoDB" id="9758365at2"/>
<dbReference type="PANTHER" id="PTHR45982:SF1">
    <property type="entry name" value="REGULATOR OF CHROMOSOME CONDENSATION"/>
    <property type="match status" value="1"/>
</dbReference>
<dbReference type="InterPro" id="IPR009091">
    <property type="entry name" value="RCC1/BLIP-II"/>
</dbReference>
<dbReference type="PANTHER" id="PTHR45982">
    <property type="entry name" value="REGULATOR OF CHROMOSOME CONDENSATION"/>
    <property type="match status" value="1"/>
</dbReference>
<name>A0A0K1PVN7_9BACT</name>
<dbReference type="KEGG" id="llu:AKJ09_04105"/>
<dbReference type="GO" id="GO:0005085">
    <property type="term" value="F:guanyl-nucleotide exchange factor activity"/>
    <property type="evidence" value="ECO:0007669"/>
    <property type="project" value="TreeGrafter"/>
</dbReference>
<evidence type="ECO:0000313" key="4">
    <source>
        <dbReference type="Proteomes" id="UP000064967"/>
    </source>
</evidence>
<dbReference type="AlphaFoldDB" id="A0A0K1PVN7"/>
<dbReference type="STRING" id="1391654.AKJ09_04105"/>
<dbReference type="SUPFAM" id="SSF50985">
    <property type="entry name" value="RCC1/BLIP-II"/>
    <property type="match status" value="2"/>
</dbReference>
<dbReference type="RefSeq" id="WP_146648574.1">
    <property type="nucleotide sequence ID" value="NZ_CP012333.1"/>
</dbReference>
<feature type="chain" id="PRO_5005466144" description="BNR repeat domain protein" evidence="2">
    <location>
        <begin position="21"/>
        <end position="453"/>
    </location>
</feature>
<dbReference type="GO" id="GO:0005737">
    <property type="term" value="C:cytoplasm"/>
    <property type="evidence" value="ECO:0007669"/>
    <property type="project" value="TreeGrafter"/>
</dbReference>
<dbReference type="InterPro" id="IPR051553">
    <property type="entry name" value="Ran_GTPase-activating"/>
</dbReference>
<dbReference type="EMBL" id="CP012333">
    <property type="protein sequence ID" value="AKU97441.1"/>
    <property type="molecule type" value="Genomic_DNA"/>
</dbReference>
<dbReference type="PROSITE" id="PS51257">
    <property type="entry name" value="PROKAR_LIPOPROTEIN"/>
    <property type="match status" value="1"/>
</dbReference>
<evidence type="ECO:0008006" key="5">
    <source>
        <dbReference type="Google" id="ProtNLM"/>
    </source>
</evidence>